<evidence type="ECO:0000256" key="1">
    <source>
        <dbReference type="ARBA" id="ARBA00023002"/>
    </source>
</evidence>
<feature type="domain" description="Aldehyde dehydrogenase" evidence="4">
    <location>
        <begin position="104"/>
        <end position="516"/>
    </location>
</feature>
<dbReference type="Proteomes" id="UP001550853">
    <property type="component" value="Unassembled WGS sequence"/>
</dbReference>
<protein>
    <submittedName>
        <fullName evidence="5">Phenylacetic acid degradation protein PaaN</fullName>
    </submittedName>
</protein>
<evidence type="ECO:0000256" key="2">
    <source>
        <dbReference type="ARBA" id="ARBA00023027"/>
    </source>
</evidence>
<sequence length="579" mass="61421">MGTATPENLASPALPSQFVRSHRGTLERALEVIRTREHWSPFPEEEEAYGDSAREAGEAAFTALLGRPLELDQPGRDGTVGPDPAAGGERSPYGFELGISYPHHDIAALLPAMEAALPRWGAADPWERAAVCAEILARINTRSHEMAQAAMHTSGHNHLMAFHAGAVHAQDRGLEAVAYALFEQARMPATAVWSKPMPDGSDFTLNKTFRTVPRGIALLIANRVFPAWNGYPGLFASLATGNAVLVNPHPQAVLPLALTVETARRVLQEAGFDPNLVCLAAEHPGEELARTLATRPEVRIVDYAGTTEFGTWLEDHARQAQVFTAKSAVNTLLVHSTAHYRDMLDNLAFSLALYSGQLCTSPQNLLIPRTGIATDEGHKSFRRVVADLSEALTGLLADDAGATAVLGALLGADVLARVEHAASGALGPVAAAPRAVRDPAFPEAVLRTPVLVVLDATSPQDRATLAAEWPGPVSFAVAVDSAADGVALLRRLAEERGALSAGVHTTAPEVEAAAEEACAQAGVMLSVNLVGNWYITQSAVYSDLHSTGVNPSGNSVYCDAAYVAPRFRTVGVRRYGRPG</sequence>
<organism evidence="5 6">
    <name type="scientific">Streptomyces catenulae</name>
    <dbReference type="NCBI Taxonomy" id="66875"/>
    <lineage>
        <taxon>Bacteria</taxon>
        <taxon>Bacillati</taxon>
        <taxon>Actinomycetota</taxon>
        <taxon>Actinomycetes</taxon>
        <taxon>Kitasatosporales</taxon>
        <taxon>Streptomycetaceae</taxon>
        <taxon>Streptomyces</taxon>
    </lineage>
</organism>
<dbReference type="RefSeq" id="WP_030282786.1">
    <property type="nucleotide sequence ID" value="NZ_JBEZVI010000020.1"/>
</dbReference>
<name>A0ABV2Z4H0_9ACTN</name>
<reference evidence="5 6" key="1">
    <citation type="submission" date="2024-06" db="EMBL/GenBank/DDBJ databases">
        <title>The Natural Products Discovery Center: Release of the First 8490 Sequenced Strains for Exploring Actinobacteria Biosynthetic Diversity.</title>
        <authorList>
            <person name="Kalkreuter E."/>
            <person name="Kautsar S.A."/>
            <person name="Yang D."/>
            <person name="Bader C.D."/>
            <person name="Teijaro C.N."/>
            <person name="Fluegel L."/>
            <person name="Davis C.M."/>
            <person name="Simpson J.R."/>
            <person name="Lauterbach L."/>
            <person name="Steele A.D."/>
            <person name="Gui C."/>
            <person name="Meng S."/>
            <person name="Li G."/>
            <person name="Viehrig K."/>
            <person name="Ye F."/>
            <person name="Su P."/>
            <person name="Kiefer A.F."/>
            <person name="Nichols A."/>
            <person name="Cepeda A.J."/>
            <person name="Yan W."/>
            <person name="Fan B."/>
            <person name="Jiang Y."/>
            <person name="Adhikari A."/>
            <person name="Zheng C.-J."/>
            <person name="Schuster L."/>
            <person name="Cowan T.M."/>
            <person name="Smanski M.J."/>
            <person name="Chevrette M.G."/>
            <person name="De Carvalho L.P.S."/>
            <person name="Shen B."/>
        </authorList>
    </citation>
    <scope>NUCLEOTIDE SEQUENCE [LARGE SCALE GENOMIC DNA]</scope>
    <source>
        <strain evidence="5 6">NPDC033039</strain>
    </source>
</reference>
<comment type="caution">
    <text evidence="5">The sequence shown here is derived from an EMBL/GenBank/DDBJ whole genome shotgun (WGS) entry which is preliminary data.</text>
</comment>
<gene>
    <name evidence="5" type="primary">paaN</name>
    <name evidence="5" type="ORF">AB0E61_22665</name>
</gene>
<evidence type="ECO:0000313" key="6">
    <source>
        <dbReference type="Proteomes" id="UP001550853"/>
    </source>
</evidence>
<dbReference type="Gene3D" id="3.40.309.10">
    <property type="entry name" value="Aldehyde Dehydrogenase, Chain A, domain 2"/>
    <property type="match status" value="1"/>
</dbReference>
<accession>A0ABV2Z4H0</accession>
<keyword evidence="6" id="KW-1185">Reference proteome</keyword>
<proteinExistence type="predicted"/>
<dbReference type="InterPro" id="IPR016161">
    <property type="entry name" value="Ald_DH/histidinol_DH"/>
</dbReference>
<evidence type="ECO:0000259" key="4">
    <source>
        <dbReference type="Pfam" id="PF00171"/>
    </source>
</evidence>
<dbReference type="Gene3D" id="3.40.605.10">
    <property type="entry name" value="Aldehyde Dehydrogenase, Chain A, domain 1"/>
    <property type="match status" value="1"/>
</dbReference>
<dbReference type="InterPro" id="IPR011975">
    <property type="entry name" value="PaaN_2"/>
</dbReference>
<dbReference type="SUPFAM" id="SSF53720">
    <property type="entry name" value="ALDH-like"/>
    <property type="match status" value="1"/>
</dbReference>
<dbReference type="InterPro" id="IPR015590">
    <property type="entry name" value="Aldehyde_DH_dom"/>
</dbReference>
<keyword evidence="2" id="KW-0520">NAD</keyword>
<dbReference type="InterPro" id="IPR050485">
    <property type="entry name" value="Proline_metab_enzyme"/>
</dbReference>
<dbReference type="EMBL" id="JBEZVI010000020">
    <property type="protein sequence ID" value="MEU3712883.1"/>
    <property type="molecule type" value="Genomic_DNA"/>
</dbReference>
<dbReference type="InterPro" id="IPR016162">
    <property type="entry name" value="Ald_DH_N"/>
</dbReference>
<keyword evidence="1" id="KW-0560">Oxidoreductase</keyword>
<dbReference type="NCBIfam" id="TIGR02288">
    <property type="entry name" value="PaaN_2"/>
    <property type="match status" value="1"/>
</dbReference>
<evidence type="ECO:0000256" key="3">
    <source>
        <dbReference type="SAM" id="MobiDB-lite"/>
    </source>
</evidence>
<feature type="region of interest" description="Disordered" evidence="3">
    <location>
        <begin position="67"/>
        <end position="91"/>
    </location>
</feature>
<dbReference type="Pfam" id="PF00171">
    <property type="entry name" value="Aldedh"/>
    <property type="match status" value="1"/>
</dbReference>
<evidence type="ECO:0000313" key="5">
    <source>
        <dbReference type="EMBL" id="MEU3712883.1"/>
    </source>
</evidence>
<dbReference type="InterPro" id="IPR016163">
    <property type="entry name" value="Ald_DH_C"/>
</dbReference>
<dbReference type="PANTHER" id="PTHR42862">
    <property type="entry name" value="DELTA-1-PYRROLINE-5-CARBOXYLATE DEHYDROGENASE 1, ISOFORM A-RELATED"/>
    <property type="match status" value="1"/>
</dbReference>
<dbReference type="PANTHER" id="PTHR42862:SF1">
    <property type="entry name" value="DELTA-1-PYRROLINE-5-CARBOXYLATE DEHYDROGENASE 2, ISOFORM A-RELATED"/>
    <property type="match status" value="1"/>
</dbReference>